<evidence type="ECO:0000259" key="3">
    <source>
        <dbReference type="PROSITE" id="PS51186"/>
    </source>
</evidence>
<dbReference type="InterPro" id="IPR000182">
    <property type="entry name" value="GNAT_dom"/>
</dbReference>
<keyword evidence="5" id="KW-1185">Reference proteome</keyword>
<dbReference type="PANTHER" id="PTHR43877:SF2">
    <property type="entry name" value="AMINOALKYLPHOSPHONATE N-ACETYLTRANSFERASE-RELATED"/>
    <property type="match status" value="1"/>
</dbReference>
<dbReference type="EMBL" id="CP088295">
    <property type="protein sequence ID" value="UUY01870.1"/>
    <property type="molecule type" value="Genomic_DNA"/>
</dbReference>
<evidence type="ECO:0000313" key="5">
    <source>
        <dbReference type="Proteomes" id="UP001058860"/>
    </source>
</evidence>
<protein>
    <submittedName>
        <fullName evidence="4">GNAT family N-acetyltransferase</fullName>
    </submittedName>
</protein>
<dbReference type="SUPFAM" id="SSF55729">
    <property type="entry name" value="Acyl-CoA N-acyltransferases (Nat)"/>
    <property type="match status" value="1"/>
</dbReference>
<feature type="domain" description="N-acetyltransferase" evidence="3">
    <location>
        <begin position="15"/>
        <end position="151"/>
    </location>
</feature>
<evidence type="ECO:0000313" key="4">
    <source>
        <dbReference type="EMBL" id="UUY01870.1"/>
    </source>
</evidence>
<keyword evidence="1" id="KW-0808">Transferase</keyword>
<dbReference type="Gene3D" id="3.40.630.30">
    <property type="match status" value="1"/>
</dbReference>
<evidence type="ECO:0000256" key="1">
    <source>
        <dbReference type="ARBA" id="ARBA00022679"/>
    </source>
</evidence>
<reference evidence="5" key="1">
    <citation type="submission" date="2021-11" db="EMBL/GenBank/DDBJ databases">
        <title>Cultivation dependent microbiological survey of springs from the worlds oldest radium mine currently devoted to the extraction of radon-saturated water.</title>
        <authorList>
            <person name="Kapinusova G."/>
            <person name="Smrhova T."/>
            <person name="Strejcek M."/>
            <person name="Suman J."/>
            <person name="Jani K."/>
            <person name="Pajer P."/>
            <person name="Uhlik O."/>
        </authorList>
    </citation>
    <scope>NUCLEOTIDE SEQUENCE [LARGE SCALE GENOMIC DNA]</scope>
    <source>
        <strain evidence="5">J379</strain>
    </source>
</reference>
<dbReference type="Pfam" id="PF00583">
    <property type="entry name" value="Acetyltransf_1"/>
    <property type="match status" value="1"/>
</dbReference>
<dbReference type="InterPro" id="IPR016181">
    <property type="entry name" value="Acyl_CoA_acyltransferase"/>
</dbReference>
<accession>A0ABY5PBG8</accession>
<sequence length="151" mass="16006">MTTFSSGSAGEPPGSTLVAAMVTELEPLYGRIDVPGAPSATPADFAPPGGDFLIGTADGAVVCCGGIKRLEDEACEIKRMYVVPEARGRGIAQELLVALEDRARDLGYGIARLDTGPKQPHAERMYRAAGYTEIGNFNANPFASFWGEKRL</sequence>
<dbReference type="PANTHER" id="PTHR43877">
    <property type="entry name" value="AMINOALKYLPHOSPHONATE N-ACETYLTRANSFERASE-RELATED-RELATED"/>
    <property type="match status" value="1"/>
</dbReference>
<name>A0ABY5PBG8_9ACTN</name>
<gene>
    <name evidence="4" type="ORF">LRS13_14175</name>
</gene>
<dbReference type="PROSITE" id="PS51186">
    <property type="entry name" value="GNAT"/>
    <property type="match status" value="1"/>
</dbReference>
<dbReference type="CDD" id="cd04301">
    <property type="entry name" value="NAT_SF"/>
    <property type="match status" value="1"/>
</dbReference>
<organism evidence="4 5">
    <name type="scientific">Svornostia abyssi</name>
    <dbReference type="NCBI Taxonomy" id="2898438"/>
    <lineage>
        <taxon>Bacteria</taxon>
        <taxon>Bacillati</taxon>
        <taxon>Actinomycetota</taxon>
        <taxon>Thermoleophilia</taxon>
        <taxon>Solirubrobacterales</taxon>
        <taxon>Baekduiaceae</taxon>
        <taxon>Svornostia</taxon>
    </lineage>
</organism>
<evidence type="ECO:0000256" key="2">
    <source>
        <dbReference type="ARBA" id="ARBA00023315"/>
    </source>
</evidence>
<dbReference type="Proteomes" id="UP001058860">
    <property type="component" value="Chromosome"/>
</dbReference>
<proteinExistence type="predicted"/>
<keyword evidence="2" id="KW-0012">Acyltransferase</keyword>
<dbReference type="RefSeq" id="WP_353862411.1">
    <property type="nucleotide sequence ID" value="NZ_CP088295.1"/>
</dbReference>
<dbReference type="InterPro" id="IPR050832">
    <property type="entry name" value="Bact_Acetyltransf"/>
</dbReference>